<sequence>MTHNPFSLFCLVDGEATSNAFSVKAPSSDTVDDLKNLIKTALAPQFNDIAAKDLSLWRVSLPIVDNEDDDDENETSILLGNVNKKDKKKLGPATRLSKVFPEELPEETIHIIVQRPPPT</sequence>
<reference evidence="5" key="1">
    <citation type="journal article" date="2020" name="Fungal Divers.">
        <title>Resolving the Mortierellaceae phylogeny through synthesis of multi-gene phylogenetics and phylogenomics.</title>
        <authorList>
            <person name="Vandepol N."/>
            <person name="Liber J."/>
            <person name="Desiro A."/>
            <person name="Na H."/>
            <person name="Kennedy M."/>
            <person name="Barry K."/>
            <person name="Grigoriev I.V."/>
            <person name="Miller A.N."/>
            <person name="O'Donnell K."/>
            <person name="Stajich J.E."/>
            <person name="Bonito G."/>
        </authorList>
    </citation>
    <scope>NUCLEOTIDE SEQUENCE</scope>
    <source>
        <strain evidence="5">KOD1015</strain>
    </source>
</reference>
<feature type="domain" description="Crinkler effector protein N-terminal" evidence="4">
    <location>
        <begin position="7"/>
        <end position="114"/>
    </location>
</feature>
<evidence type="ECO:0000256" key="2">
    <source>
        <dbReference type="ARBA" id="ARBA00004613"/>
    </source>
</evidence>
<protein>
    <recommendedName>
        <fullName evidence="4">Crinkler effector protein N-terminal domain-containing protein</fullName>
    </recommendedName>
</protein>
<keyword evidence="3" id="KW-0964">Secreted</keyword>
<evidence type="ECO:0000313" key="5">
    <source>
        <dbReference type="EMBL" id="KAF9580333.1"/>
    </source>
</evidence>
<dbReference type="InterPro" id="IPR045379">
    <property type="entry name" value="Crinkler_N"/>
</dbReference>
<name>A0A9P6FRQ4_9FUNG</name>
<evidence type="ECO:0000256" key="3">
    <source>
        <dbReference type="ARBA" id="ARBA00022525"/>
    </source>
</evidence>
<feature type="non-terminal residue" evidence="5">
    <location>
        <position position="119"/>
    </location>
</feature>
<evidence type="ECO:0000313" key="6">
    <source>
        <dbReference type="Proteomes" id="UP000780801"/>
    </source>
</evidence>
<keyword evidence="6" id="KW-1185">Reference proteome</keyword>
<gene>
    <name evidence="5" type="ORF">BGW38_003059</name>
</gene>
<evidence type="ECO:0000259" key="4">
    <source>
        <dbReference type="Pfam" id="PF20147"/>
    </source>
</evidence>
<accession>A0A9P6FRQ4</accession>
<dbReference type="Proteomes" id="UP000780801">
    <property type="component" value="Unassembled WGS sequence"/>
</dbReference>
<evidence type="ECO:0000256" key="1">
    <source>
        <dbReference type="ARBA" id="ARBA00004340"/>
    </source>
</evidence>
<comment type="caution">
    <text evidence="5">The sequence shown here is derived from an EMBL/GenBank/DDBJ whole genome shotgun (WGS) entry which is preliminary data.</text>
</comment>
<dbReference type="GO" id="GO:0005576">
    <property type="term" value="C:extracellular region"/>
    <property type="evidence" value="ECO:0007669"/>
    <property type="project" value="UniProtKB-SubCell"/>
</dbReference>
<comment type="subcellular location">
    <subcellularLocation>
        <location evidence="1">Host cell</location>
    </subcellularLocation>
    <subcellularLocation>
        <location evidence="2">Secreted</location>
    </subcellularLocation>
</comment>
<dbReference type="GO" id="GO:0043657">
    <property type="term" value="C:host cell"/>
    <property type="evidence" value="ECO:0007669"/>
    <property type="project" value="UniProtKB-SubCell"/>
</dbReference>
<dbReference type="OrthoDB" id="2673191at2759"/>
<dbReference type="EMBL" id="JAABOA010002127">
    <property type="protein sequence ID" value="KAF9580333.1"/>
    <property type="molecule type" value="Genomic_DNA"/>
</dbReference>
<dbReference type="AlphaFoldDB" id="A0A9P6FRQ4"/>
<organism evidence="5 6">
    <name type="scientific">Lunasporangiospora selenospora</name>
    <dbReference type="NCBI Taxonomy" id="979761"/>
    <lineage>
        <taxon>Eukaryota</taxon>
        <taxon>Fungi</taxon>
        <taxon>Fungi incertae sedis</taxon>
        <taxon>Mucoromycota</taxon>
        <taxon>Mortierellomycotina</taxon>
        <taxon>Mortierellomycetes</taxon>
        <taxon>Mortierellales</taxon>
        <taxon>Mortierellaceae</taxon>
        <taxon>Lunasporangiospora</taxon>
    </lineage>
</organism>
<proteinExistence type="predicted"/>
<dbReference type="Pfam" id="PF20147">
    <property type="entry name" value="Crinkler"/>
    <property type="match status" value="1"/>
</dbReference>